<dbReference type="EMBL" id="JQIM01000010">
    <property type="protein sequence ID" value="KGX07638.1"/>
    <property type="molecule type" value="Genomic_DNA"/>
</dbReference>
<evidence type="ECO:0000313" key="2">
    <source>
        <dbReference type="Proteomes" id="UP000030475"/>
    </source>
</evidence>
<dbReference type="AlphaFoldDB" id="A0AA40MEN4"/>
<proteinExistence type="predicted"/>
<reference evidence="1 2" key="1">
    <citation type="submission" date="2014-08" db="EMBL/GenBank/DDBJ databases">
        <authorList>
            <person name="Bunnell A."/>
            <person name="Chain P.S."/>
            <person name="Chertkov O."/>
            <person name="Currie B.J."/>
            <person name="Daligault H.E."/>
            <person name="Davenport K.W."/>
            <person name="Davis C."/>
            <person name="Gleasner C.D."/>
            <person name="Johnson S.L."/>
            <person name="Kaestli M."/>
            <person name="Koren S."/>
            <person name="Kunde Y.A."/>
            <person name="Mayo M."/>
            <person name="McMurry K.K."/>
            <person name="Price E.P."/>
            <person name="Reitenga K.G."/>
            <person name="Robison R."/>
            <person name="Rosovitz M.J."/>
            <person name="Sarovich D.S."/>
            <person name="Teshima H."/>
        </authorList>
    </citation>
    <scope>NUCLEOTIDE SEQUENCE [LARGE SCALE GENOMIC DNA]</scope>
    <source>
        <strain evidence="1 2">MSHR44</strain>
    </source>
</reference>
<comment type="caution">
    <text evidence="1">The sequence shown here is derived from an EMBL/GenBank/DDBJ whole genome shotgun (WGS) entry which is preliminary data.</text>
</comment>
<sequence length="88" mass="9961">MGWPIAMANMRGRHVTHPESAGEPGDLNRILDSRIISRRLGDWRAYIRHAYVRVSAVRSGWEVRREPGGGEMMGMVKGYVYLSADYLA</sequence>
<dbReference type="RefSeq" id="WP_223871971.1">
    <property type="nucleotide sequence ID" value="NZ_CFWE02000006.1"/>
</dbReference>
<evidence type="ECO:0000313" key="1">
    <source>
        <dbReference type="EMBL" id="KGX07638.1"/>
    </source>
</evidence>
<protein>
    <submittedName>
        <fullName evidence="1">Uncharacterized protein</fullName>
    </submittedName>
</protein>
<name>A0AA40MEN4_BURPE</name>
<organism evidence="1 2">
    <name type="scientific">Burkholderia pseudomallei</name>
    <name type="common">Pseudomonas pseudomallei</name>
    <dbReference type="NCBI Taxonomy" id="28450"/>
    <lineage>
        <taxon>Bacteria</taxon>
        <taxon>Pseudomonadati</taxon>
        <taxon>Pseudomonadota</taxon>
        <taxon>Betaproteobacteria</taxon>
        <taxon>Burkholderiales</taxon>
        <taxon>Burkholderiaceae</taxon>
        <taxon>Burkholderia</taxon>
        <taxon>pseudomallei group</taxon>
    </lineage>
</organism>
<gene>
    <name evidence="1" type="ORF">Y036_2107</name>
</gene>
<dbReference type="Proteomes" id="UP000030475">
    <property type="component" value="Unassembled WGS sequence"/>
</dbReference>
<accession>A0AA40MEN4</accession>